<evidence type="ECO:0000256" key="4">
    <source>
        <dbReference type="ARBA" id="ARBA00022598"/>
    </source>
</evidence>
<accession>K1R9H6</accession>
<evidence type="ECO:0000256" key="7">
    <source>
        <dbReference type="ARBA" id="ARBA00022840"/>
    </source>
</evidence>
<evidence type="ECO:0000259" key="12">
    <source>
        <dbReference type="PROSITE" id="PS00022"/>
    </source>
</evidence>
<evidence type="ECO:0000256" key="10">
    <source>
        <dbReference type="ARBA" id="ARBA00035432"/>
    </source>
</evidence>
<dbReference type="PANTHER" id="PTHR31219">
    <property type="entry name" value="CHROMOSOME 28 C12ORF29 HOMOLOG"/>
    <property type="match status" value="1"/>
</dbReference>
<keyword evidence="7" id="KW-0067">ATP-binding</keyword>
<dbReference type="HOGENOM" id="CLU_877848_0_0_1"/>
<dbReference type="PANTHER" id="PTHR31219:SF2">
    <property type="entry name" value="RNA LIGASE 1"/>
    <property type="match status" value="1"/>
</dbReference>
<evidence type="ECO:0000313" key="14">
    <source>
        <dbReference type="EMBL" id="EKC30616.1"/>
    </source>
</evidence>
<dbReference type="InterPro" id="IPR041211">
    <property type="entry name" value="RLIG1"/>
</dbReference>
<dbReference type="EMBL" id="JH817023">
    <property type="protein sequence ID" value="EKC30616.1"/>
    <property type="molecule type" value="Genomic_DNA"/>
</dbReference>
<comment type="cofactor">
    <cofactor evidence="1">
        <name>Mn(2+)</name>
        <dbReference type="ChEBI" id="CHEBI:29035"/>
    </cofactor>
</comment>
<evidence type="ECO:0000256" key="2">
    <source>
        <dbReference type="ARBA" id="ARBA00001946"/>
    </source>
</evidence>
<keyword evidence="4" id="KW-0436">Ligase</keyword>
<dbReference type="Pfam" id="PF17720">
    <property type="entry name" value="RLIG1"/>
    <property type="match status" value="1"/>
</dbReference>
<evidence type="ECO:0000256" key="8">
    <source>
        <dbReference type="ARBA" id="ARBA00034038"/>
    </source>
</evidence>
<evidence type="ECO:0000256" key="6">
    <source>
        <dbReference type="ARBA" id="ARBA00022800"/>
    </source>
</evidence>
<dbReference type="InParanoid" id="K1R9H6"/>
<reference evidence="14" key="1">
    <citation type="journal article" date="2012" name="Nature">
        <title>The oyster genome reveals stress adaptation and complexity of shell formation.</title>
        <authorList>
            <person name="Zhang G."/>
            <person name="Fang X."/>
            <person name="Guo X."/>
            <person name="Li L."/>
            <person name="Luo R."/>
            <person name="Xu F."/>
            <person name="Yang P."/>
            <person name="Zhang L."/>
            <person name="Wang X."/>
            <person name="Qi H."/>
            <person name="Xiong Z."/>
            <person name="Que H."/>
            <person name="Xie Y."/>
            <person name="Holland P.W."/>
            <person name="Paps J."/>
            <person name="Zhu Y."/>
            <person name="Wu F."/>
            <person name="Chen Y."/>
            <person name="Wang J."/>
            <person name="Peng C."/>
            <person name="Meng J."/>
            <person name="Yang L."/>
            <person name="Liu J."/>
            <person name="Wen B."/>
            <person name="Zhang N."/>
            <person name="Huang Z."/>
            <person name="Zhu Q."/>
            <person name="Feng Y."/>
            <person name="Mount A."/>
            <person name="Hedgecock D."/>
            <person name="Xu Z."/>
            <person name="Liu Y."/>
            <person name="Domazet-Loso T."/>
            <person name="Du Y."/>
            <person name="Sun X."/>
            <person name="Zhang S."/>
            <person name="Liu B."/>
            <person name="Cheng P."/>
            <person name="Jiang X."/>
            <person name="Li J."/>
            <person name="Fan D."/>
            <person name="Wang W."/>
            <person name="Fu W."/>
            <person name="Wang T."/>
            <person name="Wang B."/>
            <person name="Zhang J."/>
            <person name="Peng Z."/>
            <person name="Li Y."/>
            <person name="Li N."/>
            <person name="Wang J."/>
            <person name="Chen M."/>
            <person name="He Y."/>
            <person name="Tan F."/>
            <person name="Song X."/>
            <person name="Zheng Q."/>
            <person name="Huang R."/>
            <person name="Yang H."/>
            <person name="Du X."/>
            <person name="Chen L."/>
            <person name="Yang M."/>
            <person name="Gaffney P.M."/>
            <person name="Wang S."/>
            <person name="Luo L."/>
            <person name="She Z."/>
            <person name="Ming Y."/>
            <person name="Huang W."/>
            <person name="Zhang S."/>
            <person name="Huang B."/>
            <person name="Zhang Y."/>
            <person name="Qu T."/>
            <person name="Ni P."/>
            <person name="Miao G."/>
            <person name="Wang J."/>
            <person name="Wang Q."/>
            <person name="Steinberg C.E."/>
            <person name="Wang H."/>
            <person name="Li N."/>
            <person name="Qian L."/>
            <person name="Zhang G."/>
            <person name="Li Y."/>
            <person name="Yang H."/>
            <person name="Liu X."/>
            <person name="Wang J."/>
            <person name="Yin Y."/>
            <person name="Wang J."/>
        </authorList>
    </citation>
    <scope>NUCLEOTIDE SEQUENCE [LARGE SCALE GENOMIC DNA]</scope>
    <source>
        <strain evidence="14">05x7-T-G4-1.051#20</strain>
    </source>
</reference>
<feature type="domain" description="EGF-like" evidence="12 13">
    <location>
        <begin position="107"/>
        <end position="118"/>
    </location>
</feature>
<dbReference type="AlphaFoldDB" id="K1R9H6"/>
<comment type="function">
    <text evidence="11">Functions as an RNA ligase, in vitro. The ligation reaction entails three nucleotidyl transfer steps. In the first step, the RNA ligase reacts with ATP in the absence of nucleic acid to form a covalent ligase-AMP intermediate and release pyrophosphate. In step 2, the ligase-AMP binds to the nucleic acid and transfers the adenylate to the 5'-PO4 terminus to form an adenylylated intermediate. In step 3, the RNA ligase directs the attack of the 3'-OH on the 5'-phosphoanhydride linkage, resulting in a repaired 3'-5' phosphodiester and release of AMP. Exhibits selectivity for single-stranded RNA substrates and may not have nick-sealing activity on double-stranded DNA-RNA hybrids. May play a role in maintaining RNA integrity under stress conditions, for example in response to reactive oxygen species (ROS).</text>
</comment>
<evidence type="ECO:0000256" key="1">
    <source>
        <dbReference type="ARBA" id="ARBA00001936"/>
    </source>
</evidence>
<comment type="cofactor">
    <cofactor evidence="2">
        <name>Mg(2+)</name>
        <dbReference type="ChEBI" id="CHEBI:18420"/>
    </cofactor>
</comment>
<gene>
    <name evidence="14" type="ORF">CGI_10014298</name>
</gene>
<keyword evidence="5" id="KW-0547">Nucleotide-binding</keyword>
<protein>
    <recommendedName>
        <fullName evidence="9">RNA ligase 1</fullName>
        <ecNumber evidence="3">6.5.1.3</ecNumber>
    </recommendedName>
    <alternativeName>
        <fullName evidence="10">RNA ligase</fullName>
    </alternativeName>
</protein>
<name>K1R9H6_MAGGI</name>
<evidence type="ECO:0000256" key="3">
    <source>
        <dbReference type="ARBA" id="ARBA00012724"/>
    </source>
</evidence>
<dbReference type="GO" id="GO:0003972">
    <property type="term" value="F:RNA ligase (ATP) activity"/>
    <property type="evidence" value="ECO:0007669"/>
    <property type="project" value="UniProtKB-EC"/>
</dbReference>
<dbReference type="EC" id="6.5.1.3" evidence="3"/>
<evidence type="ECO:0000256" key="9">
    <source>
        <dbReference type="ARBA" id="ARBA00035168"/>
    </source>
</evidence>
<sequence length="317" mass="33872">MPLLTSRWKVAMFTIKSETFRVRFPTKWQANSIALKIMSYATLSNLCCLLVLVAILNIDRSEATLGGATCNIPTGSPGASTLCTSNKNGFCAVDTLDIDKKTVAGICICYPGFTGDKCQTADPATAPGGTTGTTSSSKGTGNAVGALALGGLAALALSQLGGGGLGGGQFQGYKVVASDVLKNTALLSDVTRSIATEKLDGTCVFIAEFKGRPWLWARLDRKPNKAGDKRFKQYRSSLQKWEQSSQDLPKPSLEWDIEKDFKQVPEHWIPASDVPIVNGHPQPDQNGHTPGMLGGEGSMHSCKEKFEVEKSLIVLLM</sequence>
<evidence type="ECO:0000259" key="13">
    <source>
        <dbReference type="PROSITE" id="PS01186"/>
    </source>
</evidence>
<keyword evidence="6" id="KW-0692">RNA repair</keyword>
<comment type="catalytic activity">
    <reaction evidence="8">
        <text>ATP + (ribonucleotide)n-3'-hydroxyl + 5'-phospho-(ribonucleotide)m = (ribonucleotide)n+m + AMP + diphosphate.</text>
        <dbReference type="EC" id="6.5.1.3"/>
    </reaction>
</comment>
<dbReference type="PROSITE" id="PS00022">
    <property type="entry name" value="EGF_1"/>
    <property type="match status" value="1"/>
</dbReference>
<dbReference type="GO" id="GO:0005524">
    <property type="term" value="F:ATP binding"/>
    <property type="evidence" value="ECO:0007669"/>
    <property type="project" value="UniProtKB-KW"/>
</dbReference>
<proteinExistence type="predicted"/>
<evidence type="ECO:0000256" key="5">
    <source>
        <dbReference type="ARBA" id="ARBA00022741"/>
    </source>
</evidence>
<organism evidence="14">
    <name type="scientific">Magallana gigas</name>
    <name type="common">Pacific oyster</name>
    <name type="synonym">Crassostrea gigas</name>
    <dbReference type="NCBI Taxonomy" id="29159"/>
    <lineage>
        <taxon>Eukaryota</taxon>
        <taxon>Metazoa</taxon>
        <taxon>Spiralia</taxon>
        <taxon>Lophotrochozoa</taxon>
        <taxon>Mollusca</taxon>
        <taxon>Bivalvia</taxon>
        <taxon>Autobranchia</taxon>
        <taxon>Pteriomorphia</taxon>
        <taxon>Ostreida</taxon>
        <taxon>Ostreoidea</taxon>
        <taxon>Ostreidae</taxon>
        <taxon>Magallana</taxon>
    </lineage>
</organism>
<dbReference type="InterPro" id="IPR000742">
    <property type="entry name" value="EGF"/>
</dbReference>
<dbReference type="GO" id="GO:0000302">
    <property type="term" value="P:response to reactive oxygen species"/>
    <property type="evidence" value="ECO:0007669"/>
    <property type="project" value="InterPro"/>
</dbReference>
<evidence type="ECO:0000256" key="11">
    <source>
        <dbReference type="ARBA" id="ARBA00045151"/>
    </source>
</evidence>
<dbReference type="GO" id="GO:0042245">
    <property type="term" value="P:RNA repair"/>
    <property type="evidence" value="ECO:0007669"/>
    <property type="project" value="UniProtKB-KW"/>
</dbReference>
<dbReference type="PROSITE" id="PS01186">
    <property type="entry name" value="EGF_2"/>
    <property type="match status" value="1"/>
</dbReference>